<evidence type="ECO:0000256" key="4">
    <source>
        <dbReference type="ARBA" id="ARBA00023136"/>
    </source>
</evidence>
<organism evidence="7 8">
    <name type="scientific">Mesotoga prima</name>
    <dbReference type="NCBI Taxonomy" id="1184387"/>
    <lineage>
        <taxon>Bacteria</taxon>
        <taxon>Thermotogati</taxon>
        <taxon>Thermotogota</taxon>
        <taxon>Thermotogae</taxon>
        <taxon>Kosmotogales</taxon>
        <taxon>Kosmotogaceae</taxon>
        <taxon>Mesotoga</taxon>
    </lineage>
</organism>
<feature type="transmembrane region" description="Helical" evidence="5">
    <location>
        <begin position="221"/>
        <end position="240"/>
    </location>
</feature>
<comment type="caution">
    <text evidence="7">The sequence shown here is derived from an EMBL/GenBank/DDBJ whole genome shotgun (WGS) entry which is preliminary data.</text>
</comment>
<dbReference type="EMBL" id="LGGP01000183">
    <property type="protein sequence ID" value="KUK80253.1"/>
    <property type="molecule type" value="Genomic_DNA"/>
</dbReference>
<feature type="non-terminal residue" evidence="7">
    <location>
        <position position="1"/>
    </location>
</feature>
<protein>
    <recommendedName>
        <fullName evidence="6">O-antigen ligase-related domain-containing protein</fullName>
    </recommendedName>
</protein>
<dbReference type="GO" id="GO:0016020">
    <property type="term" value="C:membrane"/>
    <property type="evidence" value="ECO:0007669"/>
    <property type="project" value="UniProtKB-SubCell"/>
</dbReference>
<feature type="transmembrane region" description="Helical" evidence="5">
    <location>
        <begin position="106"/>
        <end position="127"/>
    </location>
</feature>
<name>A0A101HNT1_9BACT</name>
<evidence type="ECO:0000256" key="1">
    <source>
        <dbReference type="ARBA" id="ARBA00004141"/>
    </source>
</evidence>
<dbReference type="PANTHER" id="PTHR37422">
    <property type="entry name" value="TEICHURONIC ACID BIOSYNTHESIS PROTEIN TUAE"/>
    <property type="match status" value="1"/>
</dbReference>
<feature type="transmembrane region" description="Helical" evidence="5">
    <location>
        <begin position="459"/>
        <end position="478"/>
    </location>
</feature>
<evidence type="ECO:0000256" key="3">
    <source>
        <dbReference type="ARBA" id="ARBA00022989"/>
    </source>
</evidence>
<feature type="transmembrane region" description="Helical" evidence="5">
    <location>
        <begin position="139"/>
        <end position="163"/>
    </location>
</feature>
<comment type="subcellular location">
    <subcellularLocation>
        <location evidence="1">Membrane</location>
        <topology evidence="1">Multi-pass membrane protein</topology>
    </subcellularLocation>
</comment>
<feature type="transmembrane region" description="Helical" evidence="5">
    <location>
        <begin position="21"/>
        <end position="41"/>
    </location>
</feature>
<feature type="transmembrane region" description="Helical" evidence="5">
    <location>
        <begin position="284"/>
        <end position="304"/>
    </location>
</feature>
<feature type="transmembrane region" description="Helical" evidence="5">
    <location>
        <begin position="434"/>
        <end position="453"/>
    </location>
</feature>
<accession>A0A101HNT1</accession>
<evidence type="ECO:0000259" key="6">
    <source>
        <dbReference type="Pfam" id="PF04932"/>
    </source>
</evidence>
<dbReference type="PATRIC" id="fig|1184387.3.peg.1505"/>
<gene>
    <name evidence="7" type="ORF">XD94_1080</name>
</gene>
<feature type="domain" description="O-antigen ligase-related" evidence="6">
    <location>
        <begin position="230"/>
        <end position="410"/>
    </location>
</feature>
<proteinExistence type="predicted"/>
<feature type="transmembrane region" description="Helical" evidence="5">
    <location>
        <begin position="402"/>
        <end position="422"/>
    </location>
</feature>
<dbReference type="Proteomes" id="UP000054092">
    <property type="component" value="Unassembled WGS sequence"/>
</dbReference>
<dbReference type="InterPro" id="IPR007016">
    <property type="entry name" value="O-antigen_ligase-rel_domated"/>
</dbReference>
<keyword evidence="2 5" id="KW-0812">Transmembrane</keyword>
<evidence type="ECO:0000313" key="8">
    <source>
        <dbReference type="Proteomes" id="UP000054092"/>
    </source>
</evidence>
<feature type="transmembrane region" description="Helical" evidence="5">
    <location>
        <begin position="81"/>
        <end position="100"/>
    </location>
</feature>
<feature type="transmembrane region" description="Helical" evidence="5">
    <location>
        <begin position="490"/>
        <end position="512"/>
    </location>
</feature>
<feature type="transmembrane region" description="Helical" evidence="5">
    <location>
        <begin position="246"/>
        <end position="264"/>
    </location>
</feature>
<keyword evidence="4 5" id="KW-0472">Membrane</keyword>
<dbReference type="Pfam" id="PF04932">
    <property type="entry name" value="Wzy_C"/>
    <property type="match status" value="1"/>
</dbReference>
<keyword evidence="3 5" id="KW-1133">Transmembrane helix</keyword>
<reference evidence="8" key="1">
    <citation type="journal article" date="2015" name="MBio">
        <title>Genome-Resolved Metagenomic Analysis Reveals Roles for Candidate Phyla and Other Microbial Community Members in Biogeochemical Transformations in Oil Reservoirs.</title>
        <authorList>
            <person name="Hu P."/>
            <person name="Tom L."/>
            <person name="Singh A."/>
            <person name="Thomas B.C."/>
            <person name="Baker B.J."/>
            <person name="Piceno Y.M."/>
            <person name="Andersen G.L."/>
            <person name="Banfield J.F."/>
        </authorList>
    </citation>
    <scope>NUCLEOTIDE SEQUENCE [LARGE SCALE GENOMIC DNA]</scope>
</reference>
<dbReference type="AlphaFoldDB" id="A0A101HNT1"/>
<dbReference type="PANTHER" id="PTHR37422:SF23">
    <property type="entry name" value="TEICHURONIC ACID BIOSYNTHESIS PROTEIN TUAE"/>
    <property type="match status" value="1"/>
</dbReference>
<evidence type="ECO:0000256" key="5">
    <source>
        <dbReference type="SAM" id="Phobius"/>
    </source>
</evidence>
<feature type="transmembrane region" description="Helical" evidence="5">
    <location>
        <begin position="183"/>
        <end position="205"/>
    </location>
</feature>
<evidence type="ECO:0000256" key="2">
    <source>
        <dbReference type="ARBA" id="ARBA00022692"/>
    </source>
</evidence>
<evidence type="ECO:0000313" key="7">
    <source>
        <dbReference type="EMBL" id="KUK80253.1"/>
    </source>
</evidence>
<sequence length="938" mass="107456">SLCRILISFFEVVSMTEKKQLIDFETIVYLILTLFIPLFVTKGFTHEPSTGKHLFYVVGFTVIFLSVFIRKREVLMRFGYVHLAFFGIGIAALLSLIVVSMDNPQYFRYSLEIALYVVFLSFTAIYISSKWDSVEKIEVIMLFFLIGAAVVAADALLNFYLGFDIFLGKVGEPFARASARSTIGNPNFVSDYMGMTIPMIFYFLISRRPLGILFKSARSQLILKIIMLVFLIPMVASVFVSQTRTVITAIFIGNLLFLLLYFFLRKGKKPEALETSEEKKLKRLSLIFLLLALVIIAVLSYLYLTPSPLTGDGKINITARLEYVLTSSGSWKERFSAWYNSLFQWLDDNNKLRIPFGSGIGTFQLYHLLYSPQVLNHSPDFMPVWNNFKRTHNDYIQGLGEMGIIGLLFIVLMVGLLVFRYVKNLFRIDNKRDLLLYGSLGAGIFSLAVHSFFEFPLHMQPNLMLAIFLGSIAVGKYFNPDLKERKLPRVPAVMALFAIAAVLIFLKTSAFLGEGFFRIGQTNQQYYLAYYNQAQNINLSALQQIKNEISTFSGNYAHLQDVASYMNVKGSEIRSKYPGANQIDLLELAEKERQSEIRKLLDEINNRINQYNFYISKAGEFYDKALDDFKLSNRLYPVFGKPLWYIAGLGTKAQRLETARDNPELMKSILTGKDEYSSDIILEFKGDPKIIPVHRTSIRTLPFAEFFQKHASVFDNPELVSGLQLYFITQIQMILDAADYYESSVILFSERQTPRILGRLYTSLNSELKKYFNFINSRESTVVSAFGESGEFRQIIIDLVYESGIRATYWFDLAITLLPGTWNRYPDWEDIYIEYLNSIPSIVDSIDAQKLKILEVVRKHVWACENMGPATPDETLQFAVQWGRSNLSGEELSNFEQNLKNIYERVVNLNRDLIEKTPNLPEKTVDQIQSLISLFETL</sequence>
<dbReference type="InterPro" id="IPR051533">
    <property type="entry name" value="WaaL-like"/>
</dbReference>
<feature type="transmembrane region" description="Helical" evidence="5">
    <location>
        <begin position="53"/>
        <end position="69"/>
    </location>
</feature>